<protein>
    <submittedName>
        <fullName evidence="2">Trypsin-like peptidase domain-containing protein</fullName>
    </submittedName>
</protein>
<dbReference type="Gene3D" id="2.40.10.120">
    <property type="match status" value="1"/>
</dbReference>
<dbReference type="InterPro" id="IPR001940">
    <property type="entry name" value="Peptidase_S1C"/>
</dbReference>
<feature type="region of interest" description="Disordered" evidence="1">
    <location>
        <begin position="1"/>
        <end position="24"/>
    </location>
</feature>
<gene>
    <name evidence="2" type="ORF">J0M35_10200</name>
</gene>
<dbReference type="PRINTS" id="PR00834">
    <property type="entry name" value="PROTEASES2C"/>
</dbReference>
<dbReference type="GO" id="GO:0006508">
    <property type="term" value="P:proteolysis"/>
    <property type="evidence" value="ECO:0007669"/>
    <property type="project" value="InterPro"/>
</dbReference>
<sequence>MAEISMHKSDTVNDIGGNRCPKQPAAGELPVMELGQMDPGCNYKDFSSTDDDKQVLNLYNLTRPSTVLFELKSQGQTIGGGTGVMVKDDGGSCKILTDNHVVSDATRKKHNIDEIKAVTADGTAYDITLHKAKPEKDLAVVSIKPKSDDICHPIEFVDSEKQFQPGDKAITFGQPYSSGSVYVSEGTYSSSLTRLDASRQLRAEKPPADDDGSRRLDRFNMRAIRGYSGGAVYAPGQTPEKAVGVVDMADDMSTMLMTPVTAAEVKDLTD</sequence>
<proteinExistence type="predicted"/>
<comment type="caution">
    <text evidence="2">The sequence shown here is derived from an EMBL/GenBank/DDBJ whole genome shotgun (WGS) entry which is preliminary data.</text>
</comment>
<dbReference type="AlphaFoldDB" id="A0A8J7TMD5"/>
<dbReference type="Proteomes" id="UP000664277">
    <property type="component" value="Unassembled WGS sequence"/>
</dbReference>
<evidence type="ECO:0000313" key="3">
    <source>
        <dbReference type="Proteomes" id="UP000664277"/>
    </source>
</evidence>
<dbReference type="GO" id="GO:0004252">
    <property type="term" value="F:serine-type endopeptidase activity"/>
    <property type="evidence" value="ECO:0007669"/>
    <property type="project" value="InterPro"/>
</dbReference>
<dbReference type="EMBL" id="JAFLCK010000013">
    <property type="protein sequence ID" value="MBN8660725.1"/>
    <property type="molecule type" value="Genomic_DNA"/>
</dbReference>
<evidence type="ECO:0000256" key="1">
    <source>
        <dbReference type="SAM" id="MobiDB-lite"/>
    </source>
</evidence>
<organism evidence="2 3">
    <name type="scientific">Candidatus Obscuribacter phosphatis</name>
    <dbReference type="NCBI Taxonomy" id="1906157"/>
    <lineage>
        <taxon>Bacteria</taxon>
        <taxon>Bacillati</taxon>
        <taxon>Candidatus Melainabacteria</taxon>
        <taxon>Candidatus Obscuribacterales</taxon>
        <taxon>Candidatus Obscuribacteraceae</taxon>
        <taxon>Candidatus Obscuribacter</taxon>
    </lineage>
</organism>
<dbReference type="Pfam" id="PF13365">
    <property type="entry name" value="Trypsin_2"/>
    <property type="match status" value="1"/>
</dbReference>
<feature type="compositionally biased region" description="Basic and acidic residues" evidence="1">
    <location>
        <begin position="1"/>
        <end position="11"/>
    </location>
</feature>
<name>A0A8J7TMD5_9BACT</name>
<accession>A0A8J7TMD5</accession>
<dbReference type="SUPFAM" id="SSF50494">
    <property type="entry name" value="Trypsin-like serine proteases"/>
    <property type="match status" value="1"/>
</dbReference>
<reference evidence="2" key="1">
    <citation type="submission" date="2021-02" db="EMBL/GenBank/DDBJ databases">
        <title>Genome-Resolved Metagenomics of a Microbial Community Performing Photosynthetic Biological Nutrient Removal.</title>
        <authorList>
            <person name="Mcdaniel E.A."/>
        </authorList>
    </citation>
    <scope>NUCLEOTIDE SEQUENCE</scope>
    <source>
        <strain evidence="2">UWPOB_OBS1</strain>
    </source>
</reference>
<evidence type="ECO:0000313" key="2">
    <source>
        <dbReference type="EMBL" id="MBN8660725.1"/>
    </source>
</evidence>
<dbReference type="InterPro" id="IPR009003">
    <property type="entry name" value="Peptidase_S1_PA"/>
</dbReference>